<reference evidence="2" key="1">
    <citation type="journal article" date="2019" name="bioRxiv">
        <title>The Genome of the Zebra Mussel, Dreissena polymorpha: A Resource for Invasive Species Research.</title>
        <authorList>
            <person name="McCartney M.A."/>
            <person name="Auch B."/>
            <person name="Kono T."/>
            <person name="Mallez S."/>
            <person name="Zhang Y."/>
            <person name="Obille A."/>
            <person name="Becker A."/>
            <person name="Abrahante J.E."/>
            <person name="Garbe J."/>
            <person name="Badalamenti J.P."/>
            <person name="Herman A."/>
            <person name="Mangelson H."/>
            <person name="Liachko I."/>
            <person name="Sullivan S."/>
            <person name="Sone E.D."/>
            <person name="Koren S."/>
            <person name="Silverstein K.A.T."/>
            <person name="Beckman K.B."/>
            <person name="Gohl D.M."/>
        </authorList>
    </citation>
    <scope>NUCLEOTIDE SEQUENCE</scope>
    <source>
        <strain evidence="2">Duluth1</strain>
        <tissue evidence="2">Whole animal</tissue>
    </source>
</reference>
<evidence type="ECO:0000256" key="1">
    <source>
        <dbReference type="SAM" id="MobiDB-lite"/>
    </source>
</evidence>
<keyword evidence="3" id="KW-1185">Reference proteome</keyword>
<gene>
    <name evidence="2" type="ORF">DPMN_107424</name>
</gene>
<accession>A0A9D4QKY0</accession>
<sequence>MKGNDMDKNTTYYKTGSVGARYNNDRTLHRSLQVGCEKLATGANASIKSATKGTTMRVAKSMN</sequence>
<evidence type="ECO:0000313" key="2">
    <source>
        <dbReference type="EMBL" id="KAH3834105.1"/>
    </source>
</evidence>
<dbReference type="Proteomes" id="UP000828390">
    <property type="component" value="Unassembled WGS sequence"/>
</dbReference>
<feature type="region of interest" description="Disordered" evidence="1">
    <location>
        <begin position="1"/>
        <end position="20"/>
    </location>
</feature>
<protein>
    <submittedName>
        <fullName evidence="2">Uncharacterized protein</fullName>
    </submittedName>
</protein>
<dbReference type="EMBL" id="JAIWYP010000004">
    <property type="protein sequence ID" value="KAH3834105.1"/>
    <property type="molecule type" value="Genomic_DNA"/>
</dbReference>
<proteinExistence type="predicted"/>
<comment type="caution">
    <text evidence="2">The sequence shown here is derived from an EMBL/GenBank/DDBJ whole genome shotgun (WGS) entry which is preliminary data.</text>
</comment>
<name>A0A9D4QKY0_DREPO</name>
<dbReference type="AlphaFoldDB" id="A0A9D4QKY0"/>
<evidence type="ECO:0000313" key="3">
    <source>
        <dbReference type="Proteomes" id="UP000828390"/>
    </source>
</evidence>
<organism evidence="2 3">
    <name type="scientific">Dreissena polymorpha</name>
    <name type="common">Zebra mussel</name>
    <name type="synonym">Mytilus polymorpha</name>
    <dbReference type="NCBI Taxonomy" id="45954"/>
    <lineage>
        <taxon>Eukaryota</taxon>
        <taxon>Metazoa</taxon>
        <taxon>Spiralia</taxon>
        <taxon>Lophotrochozoa</taxon>
        <taxon>Mollusca</taxon>
        <taxon>Bivalvia</taxon>
        <taxon>Autobranchia</taxon>
        <taxon>Heteroconchia</taxon>
        <taxon>Euheterodonta</taxon>
        <taxon>Imparidentia</taxon>
        <taxon>Neoheterodontei</taxon>
        <taxon>Myida</taxon>
        <taxon>Dreissenoidea</taxon>
        <taxon>Dreissenidae</taxon>
        <taxon>Dreissena</taxon>
    </lineage>
</organism>
<reference evidence="2" key="2">
    <citation type="submission" date="2020-11" db="EMBL/GenBank/DDBJ databases">
        <authorList>
            <person name="McCartney M.A."/>
            <person name="Auch B."/>
            <person name="Kono T."/>
            <person name="Mallez S."/>
            <person name="Becker A."/>
            <person name="Gohl D.M."/>
            <person name="Silverstein K.A.T."/>
            <person name="Koren S."/>
            <person name="Bechman K.B."/>
            <person name="Herman A."/>
            <person name="Abrahante J.E."/>
            <person name="Garbe J."/>
        </authorList>
    </citation>
    <scope>NUCLEOTIDE SEQUENCE</scope>
    <source>
        <strain evidence="2">Duluth1</strain>
        <tissue evidence="2">Whole animal</tissue>
    </source>
</reference>